<dbReference type="InterPro" id="IPR004113">
    <property type="entry name" value="FAD-bd_oxidored_4_C"/>
</dbReference>
<evidence type="ECO:0000256" key="3">
    <source>
        <dbReference type="ARBA" id="ARBA00022630"/>
    </source>
</evidence>
<dbReference type="InterPro" id="IPR016169">
    <property type="entry name" value="FAD-bd_PCMH_sub2"/>
</dbReference>
<evidence type="ECO:0000256" key="4">
    <source>
        <dbReference type="ARBA" id="ARBA00022827"/>
    </source>
</evidence>
<feature type="domain" description="FAD-binding PCMH-type" evidence="7">
    <location>
        <begin position="89"/>
        <end position="268"/>
    </location>
</feature>
<keyword evidence="3" id="KW-0285">Flavoprotein</keyword>
<dbReference type="InterPro" id="IPR006094">
    <property type="entry name" value="Oxid_FAD_bind_N"/>
</dbReference>
<feature type="compositionally biased region" description="Basic residues" evidence="6">
    <location>
        <begin position="1"/>
        <end position="14"/>
    </location>
</feature>
<dbReference type="Gene3D" id="3.30.465.10">
    <property type="match status" value="1"/>
</dbReference>
<evidence type="ECO:0000256" key="1">
    <source>
        <dbReference type="ARBA" id="ARBA00001974"/>
    </source>
</evidence>
<evidence type="ECO:0000313" key="9">
    <source>
        <dbReference type="Proteomes" id="UP000291469"/>
    </source>
</evidence>
<sequence>MRRPCLARRPRRPARTAAVGCGQVAGRSAGLPQRRRRDGPRLRAHRRSPSLARVTDALTAELRALVGEAHVLDDPQLTAPYGSDWTGRWERTPRLVIRPGTTDEVAHAVRACSDAGVPVVPQGGNTGLVGGSVPHEHEAVLSLRRLDRLGTVQPLDRTVTVGAGATLAAVQAHVRPHGLAVGVDLAARSQATLGGMVATNAGGVHVLAHGMMRAQVRGVEAVLADGRVLRRLGGLEKDNVGYDLPGLFAGSEGTLAVITGVTLRLVDEPAHRVVALCALDGWRAAVELTARARREVRGLVAAEAVSAEALELVIETAGLPPPFEATPGCALLLEVAGPEEPTDELAAVVERAADDLDVGEVAVGTDARDRARLWAYREHITEGLEARGVPVKLDVTLPPRELAGFVEGLEDHLPESVRAYTFGHVGDGNVHVNLLRDALVPAERLEDTVLELVVARDGSISAEHGIGVAKAGWLGRVRDDTDLATMAALRGALDPTGVLNPAVLRAH</sequence>
<keyword evidence="9" id="KW-1185">Reference proteome</keyword>
<dbReference type="Gene3D" id="3.30.70.2740">
    <property type="match status" value="1"/>
</dbReference>
<dbReference type="InterPro" id="IPR016171">
    <property type="entry name" value="Vanillyl_alc_oxidase_C-sub2"/>
</dbReference>
<dbReference type="Gene3D" id="3.30.43.10">
    <property type="entry name" value="Uridine Diphospho-n-acetylenolpyruvylglucosamine Reductase, domain 2"/>
    <property type="match status" value="1"/>
</dbReference>
<proteinExistence type="inferred from homology"/>
<dbReference type="GO" id="GO:0022904">
    <property type="term" value="P:respiratory electron transport chain"/>
    <property type="evidence" value="ECO:0007669"/>
    <property type="project" value="TreeGrafter"/>
</dbReference>
<dbReference type="Gene3D" id="1.10.45.10">
    <property type="entry name" value="Vanillyl-alcohol Oxidase, Chain A, domain 4"/>
    <property type="match status" value="1"/>
</dbReference>
<dbReference type="OrthoDB" id="9811557at2"/>
<dbReference type="InterPro" id="IPR036318">
    <property type="entry name" value="FAD-bd_PCMH-like_sf"/>
</dbReference>
<dbReference type="Pfam" id="PF02913">
    <property type="entry name" value="FAD-oxidase_C"/>
    <property type="match status" value="1"/>
</dbReference>
<dbReference type="Proteomes" id="UP000291469">
    <property type="component" value="Chromosome"/>
</dbReference>
<comment type="similarity">
    <text evidence="2">Belongs to the FAD-binding oxidoreductase/transferase type 4 family.</text>
</comment>
<name>A0A411YLJ7_9ACTN</name>
<dbReference type="AlphaFoldDB" id="A0A411YLJ7"/>
<feature type="compositionally biased region" description="Basic residues" evidence="6">
    <location>
        <begin position="33"/>
        <end position="48"/>
    </location>
</feature>
<gene>
    <name evidence="8" type="ORF">ER308_14470</name>
</gene>
<dbReference type="InterPro" id="IPR016167">
    <property type="entry name" value="FAD-bd_PCMH_sub1"/>
</dbReference>
<dbReference type="GO" id="GO:0071949">
    <property type="term" value="F:FAD binding"/>
    <property type="evidence" value="ECO:0007669"/>
    <property type="project" value="InterPro"/>
</dbReference>
<dbReference type="SUPFAM" id="SSF56176">
    <property type="entry name" value="FAD-binding/transporter-associated domain-like"/>
    <property type="match status" value="1"/>
</dbReference>
<dbReference type="PROSITE" id="PS51387">
    <property type="entry name" value="FAD_PCMH"/>
    <property type="match status" value="1"/>
</dbReference>
<keyword evidence="4" id="KW-0274">FAD</keyword>
<dbReference type="InterPro" id="IPR016164">
    <property type="entry name" value="FAD-linked_Oxase-like_C"/>
</dbReference>
<protein>
    <submittedName>
        <fullName evidence="8">FAD-binding oxidoreductase</fullName>
    </submittedName>
</protein>
<dbReference type="InterPro" id="IPR051264">
    <property type="entry name" value="FAD-oxidored/transferase_4"/>
</dbReference>
<comment type="cofactor">
    <cofactor evidence="1">
        <name>FAD</name>
        <dbReference type="ChEBI" id="CHEBI:57692"/>
    </cofactor>
</comment>
<evidence type="ECO:0000259" key="7">
    <source>
        <dbReference type="PROSITE" id="PS51387"/>
    </source>
</evidence>
<evidence type="ECO:0000256" key="2">
    <source>
        <dbReference type="ARBA" id="ARBA00008000"/>
    </source>
</evidence>
<dbReference type="SUPFAM" id="SSF55103">
    <property type="entry name" value="FAD-linked oxidases, C-terminal domain"/>
    <property type="match status" value="1"/>
</dbReference>
<evidence type="ECO:0000256" key="5">
    <source>
        <dbReference type="ARBA" id="ARBA00023002"/>
    </source>
</evidence>
<evidence type="ECO:0000313" key="8">
    <source>
        <dbReference type="EMBL" id="QBI22057.1"/>
    </source>
</evidence>
<dbReference type="Gene3D" id="3.30.70.2190">
    <property type="match status" value="1"/>
</dbReference>
<organism evidence="8 9">
    <name type="scientific">Egibacter rhizosphaerae</name>
    <dbReference type="NCBI Taxonomy" id="1670831"/>
    <lineage>
        <taxon>Bacteria</taxon>
        <taxon>Bacillati</taxon>
        <taxon>Actinomycetota</taxon>
        <taxon>Nitriliruptoria</taxon>
        <taxon>Egibacterales</taxon>
        <taxon>Egibacteraceae</taxon>
        <taxon>Egibacter</taxon>
    </lineage>
</organism>
<accession>A0A411YLJ7</accession>
<dbReference type="EMBL" id="CP036402">
    <property type="protein sequence ID" value="QBI22057.1"/>
    <property type="molecule type" value="Genomic_DNA"/>
</dbReference>
<dbReference type="Pfam" id="PF01565">
    <property type="entry name" value="FAD_binding_4"/>
    <property type="match status" value="1"/>
</dbReference>
<dbReference type="PANTHER" id="PTHR43716">
    <property type="entry name" value="D-2-HYDROXYGLUTARATE DEHYDROGENASE, MITOCHONDRIAL"/>
    <property type="match status" value="1"/>
</dbReference>
<dbReference type="PANTHER" id="PTHR43716:SF1">
    <property type="entry name" value="D-2-HYDROXYGLUTARATE DEHYDROGENASE, MITOCHONDRIAL"/>
    <property type="match status" value="1"/>
</dbReference>
<feature type="region of interest" description="Disordered" evidence="6">
    <location>
        <begin position="1"/>
        <end position="50"/>
    </location>
</feature>
<evidence type="ECO:0000256" key="6">
    <source>
        <dbReference type="SAM" id="MobiDB-lite"/>
    </source>
</evidence>
<keyword evidence="5" id="KW-0560">Oxidoreductase</keyword>
<reference evidence="8 9" key="1">
    <citation type="submission" date="2019-01" db="EMBL/GenBank/DDBJ databases">
        <title>Egibacter rhizosphaerae EGI 80759T.</title>
        <authorList>
            <person name="Chen D.-D."/>
            <person name="Tian Y."/>
            <person name="Jiao J.-Y."/>
            <person name="Zhang X.-T."/>
            <person name="Zhang Y.-G."/>
            <person name="Zhang Y."/>
            <person name="Xiao M."/>
            <person name="Shu W.-S."/>
            <person name="Li W.-J."/>
        </authorList>
    </citation>
    <scope>NUCLEOTIDE SEQUENCE [LARGE SCALE GENOMIC DNA]</scope>
    <source>
        <strain evidence="8 9">EGI 80759</strain>
    </source>
</reference>
<dbReference type="InterPro" id="IPR016166">
    <property type="entry name" value="FAD-bd_PCMH"/>
</dbReference>
<dbReference type="GO" id="GO:0016491">
    <property type="term" value="F:oxidoreductase activity"/>
    <property type="evidence" value="ECO:0007669"/>
    <property type="project" value="UniProtKB-KW"/>
</dbReference>
<dbReference type="KEGG" id="erz:ER308_14470"/>